<name>A0ACC1SNY5_9HYPO</name>
<keyword evidence="2" id="KW-1185">Reference proteome</keyword>
<evidence type="ECO:0000313" key="2">
    <source>
        <dbReference type="Proteomes" id="UP001148629"/>
    </source>
</evidence>
<organism evidence="1 2">
    <name type="scientific">Fusarium decemcellulare</name>
    <dbReference type="NCBI Taxonomy" id="57161"/>
    <lineage>
        <taxon>Eukaryota</taxon>
        <taxon>Fungi</taxon>
        <taxon>Dikarya</taxon>
        <taxon>Ascomycota</taxon>
        <taxon>Pezizomycotina</taxon>
        <taxon>Sordariomycetes</taxon>
        <taxon>Hypocreomycetidae</taxon>
        <taxon>Hypocreales</taxon>
        <taxon>Nectriaceae</taxon>
        <taxon>Fusarium</taxon>
        <taxon>Fusarium decemcellulare species complex</taxon>
    </lineage>
</organism>
<accession>A0ACC1SNY5</accession>
<evidence type="ECO:0000313" key="1">
    <source>
        <dbReference type="EMBL" id="KAJ3543504.1"/>
    </source>
</evidence>
<dbReference type="EMBL" id="JANRMS010000241">
    <property type="protein sequence ID" value="KAJ3543504.1"/>
    <property type="molecule type" value="Genomic_DNA"/>
</dbReference>
<dbReference type="Proteomes" id="UP001148629">
    <property type="component" value="Unassembled WGS sequence"/>
</dbReference>
<sequence>MSYLDDDTSSSHASLRKRLAGDIAAGALSATLISPAVAVIDRWAALTNQELSNINLSRVQVEKVSINRPLSCGLRLHGTSALRSPKRFLLGRPFGLIWTLYAATYVVANASETLAAEFHKTATSTITFISTMLVNVPLGIWKDVRYAQIFTARLPSVATKSQHSQLQVKAPKAATAVFLLRDGVTIFGSSTMAPAVSALIPDALATSAHAKAIISQLTVPVFSQLFASPVHLLGLDLYNRQGHGLSLSNRLAQIRRDVLPVTLLRCLRVIPAFGVGYVANMEARSFFHQLS</sequence>
<gene>
    <name evidence="1" type="ORF">NM208_g3548</name>
</gene>
<comment type="caution">
    <text evidence="1">The sequence shown here is derived from an EMBL/GenBank/DDBJ whole genome shotgun (WGS) entry which is preliminary data.</text>
</comment>
<protein>
    <submittedName>
        <fullName evidence="1">Uncharacterized protein</fullName>
    </submittedName>
</protein>
<proteinExistence type="predicted"/>
<reference evidence="1" key="1">
    <citation type="submission" date="2022-08" db="EMBL/GenBank/DDBJ databases">
        <title>Genome Sequence of Fusarium decemcellulare.</title>
        <authorList>
            <person name="Buettner E."/>
        </authorList>
    </citation>
    <scope>NUCLEOTIDE SEQUENCE</scope>
    <source>
        <strain evidence="1">Babe19</strain>
    </source>
</reference>